<protein>
    <submittedName>
        <fullName evidence="9">Protein tyrosine kinase/Protein kinase domain containing protein, putative</fullName>
    </submittedName>
</protein>
<proteinExistence type="inferred from homology"/>
<comment type="similarity">
    <text evidence="1">Belongs to the protein kinase superfamily. CMGC Ser/Thr protein kinase family. MNB/DYRK subfamily.</text>
</comment>
<keyword evidence="10" id="KW-1185">Reference proteome</keyword>
<dbReference type="InterPro" id="IPR008271">
    <property type="entry name" value="Ser/Thr_kinase_AS"/>
</dbReference>
<evidence type="ECO:0000256" key="3">
    <source>
        <dbReference type="ARBA" id="ARBA00022679"/>
    </source>
</evidence>
<dbReference type="InterPro" id="IPR011009">
    <property type="entry name" value="Kinase-like_dom_sf"/>
</dbReference>
<dbReference type="InterPro" id="IPR000719">
    <property type="entry name" value="Prot_kinase_dom"/>
</dbReference>
<keyword evidence="6" id="KW-0067">ATP-binding</keyword>
<feature type="domain" description="Protein kinase" evidence="8">
    <location>
        <begin position="1"/>
        <end position="370"/>
    </location>
</feature>
<organism evidence="9 10">
    <name type="scientific">Angomonas deanei</name>
    <dbReference type="NCBI Taxonomy" id="59799"/>
    <lineage>
        <taxon>Eukaryota</taxon>
        <taxon>Discoba</taxon>
        <taxon>Euglenozoa</taxon>
        <taxon>Kinetoplastea</taxon>
        <taxon>Metakinetoplastina</taxon>
        <taxon>Trypanosomatida</taxon>
        <taxon>Trypanosomatidae</taxon>
        <taxon>Strigomonadinae</taxon>
        <taxon>Angomonas</taxon>
    </lineage>
</organism>
<keyword evidence="4" id="KW-0547">Nucleotide-binding</keyword>
<name>A0A7G2CDV7_9TRYP</name>
<accession>A0A7G2CDV7</accession>
<dbReference type="SMART" id="SM00220">
    <property type="entry name" value="S_TKc"/>
    <property type="match status" value="1"/>
</dbReference>
<dbReference type="GO" id="GO:0004674">
    <property type="term" value="F:protein serine/threonine kinase activity"/>
    <property type="evidence" value="ECO:0007669"/>
    <property type="project" value="UniProtKB-KW"/>
</dbReference>
<evidence type="ECO:0000256" key="6">
    <source>
        <dbReference type="ARBA" id="ARBA00022840"/>
    </source>
</evidence>
<dbReference type="Gene3D" id="3.30.200.20">
    <property type="entry name" value="Phosphorylase Kinase, domain 1"/>
    <property type="match status" value="1"/>
</dbReference>
<feature type="compositionally biased region" description="Polar residues" evidence="7">
    <location>
        <begin position="312"/>
        <end position="325"/>
    </location>
</feature>
<keyword evidence="2" id="KW-0723">Serine/threonine-protein kinase</keyword>
<dbReference type="PROSITE" id="PS00108">
    <property type="entry name" value="PROTEIN_KINASE_ST"/>
    <property type="match status" value="1"/>
</dbReference>
<dbReference type="SUPFAM" id="SSF56112">
    <property type="entry name" value="Protein kinase-like (PK-like)"/>
    <property type="match status" value="1"/>
</dbReference>
<keyword evidence="3" id="KW-0808">Transferase</keyword>
<dbReference type="PANTHER" id="PTHR24058:SF22">
    <property type="entry name" value="DUAL SPECIFICITY TYROSINE-PHOSPHORYLATION-REGULATED KINASE 4"/>
    <property type="match status" value="1"/>
</dbReference>
<dbReference type="GO" id="GO:0005856">
    <property type="term" value="C:cytoskeleton"/>
    <property type="evidence" value="ECO:0007669"/>
    <property type="project" value="TreeGrafter"/>
</dbReference>
<evidence type="ECO:0000256" key="4">
    <source>
        <dbReference type="ARBA" id="ARBA00022741"/>
    </source>
</evidence>
<dbReference type="EMBL" id="LR877151">
    <property type="protein sequence ID" value="CAD2216873.1"/>
    <property type="molecule type" value="Genomic_DNA"/>
</dbReference>
<dbReference type="VEuPathDB" id="TriTrypDB:ADEAN_000435100"/>
<dbReference type="Gene3D" id="1.10.510.10">
    <property type="entry name" value="Transferase(Phosphotransferase) domain 1"/>
    <property type="match status" value="1"/>
</dbReference>
<dbReference type="InterPro" id="IPR050494">
    <property type="entry name" value="Ser_Thr_dual-spec_kinase"/>
</dbReference>
<dbReference type="Proteomes" id="UP000515908">
    <property type="component" value="Chromosome 07"/>
</dbReference>
<dbReference type="GO" id="GO:0005524">
    <property type="term" value="F:ATP binding"/>
    <property type="evidence" value="ECO:0007669"/>
    <property type="project" value="UniProtKB-KW"/>
</dbReference>
<gene>
    <name evidence="9" type="ORF">ADEAN_000435100</name>
</gene>
<evidence type="ECO:0000259" key="8">
    <source>
        <dbReference type="PROSITE" id="PS50011"/>
    </source>
</evidence>
<keyword evidence="5 9" id="KW-0418">Kinase</keyword>
<evidence type="ECO:0000256" key="5">
    <source>
        <dbReference type="ARBA" id="ARBA00022777"/>
    </source>
</evidence>
<sequence length="389" mass="44819">MYPVAIKIIKNKGNYVRQAQQELSVLEQLNRNDPNDERNVIRVLDNFFFRNHFFIVFELLNADLYSICYHNKFRPFPSEVIFDVAAQVLEALKFTASEGIIHCDLKPENIVLNQREDSLVSCVSLKKNPSSAKDLSRCVLNNKFTGSQMNQYAYKRLKVIDFGSAFVEANAYKQKKFTYIQSRYYRAPEIILGIDNYNYDYSIDVWSFGCILCELKNGFPIFPAQCEGELLERITEYFGDFSSDIIRRSKRAGRFFNKIGDTDEYEMKPNLSKKKRKRHPPCSRTLEAFLGIKGTANPNDDDDGSDSDGPHNNPTKPIQYGSSNNNKEDTNISSLLLQQEFAFLDLIRRCLVIDPKKRITAAAALEHPWIKNWFTIRTATAGKVKIVYK</sequence>
<dbReference type="PROSITE" id="PS50011">
    <property type="entry name" value="PROTEIN_KINASE_DOM"/>
    <property type="match status" value="1"/>
</dbReference>
<dbReference type="AlphaFoldDB" id="A0A7G2CDV7"/>
<evidence type="ECO:0000256" key="7">
    <source>
        <dbReference type="SAM" id="MobiDB-lite"/>
    </source>
</evidence>
<evidence type="ECO:0000313" key="10">
    <source>
        <dbReference type="Proteomes" id="UP000515908"/>
    </source>
</evidence>
<feature type="region of interest" description="Disordered" evidence="7">
    <location>
        <begin position="296"/>
        <end position="325"/>
    </location>
</feature>
<evidence type="ECO:0000313" key="9">
    <source>
        <dbReference type="EMBL" id="CAD2216873.1"/>
    </source>
</evidence>
<dbReference type="Pfam" id="PF00069">
    <property type="entry name" value="Pkinase"/>
    <property type="match status" value="1"/>
</dbReference>
<reference evidence="9 10" key="1">
    <citation type="submission" date="2020-08" db="EMBL/GenBank/DDBJ databases">
        <authorList>
            <person name="Newling K."/>
            <person name="Davey J."/>
            <person name="Forrester S."/>
        </authorList>
    </citation>
    <scope>NUCLEOTIDE SEQUENCE [LARGE SCALE GENOMIC DNA]</scope>
    <source>
        <strain evidence="10">Crithidia deanei Carvalho (ATCC PRA-265)</strain>
    </source>
</reference>
<evidence type="ECO:0000256" key="1">
    <source>
        <dbReference type="ARBA" id="ARBA00008867"/>
    </source>
</evidence>
<dbReference type="PANTHER" id="PTHR24058">
    <property type="entry name" value="DUAL SPECIFICITY PROTEIN KINASE"/>
    <property type="match status" value="1"/>
</dbReference>
<evidence type="ECO:0000256" key="2">
    <source>
        <dbReference type="ARBA" id="ARBA00022527"/>
    </source>
</evidence>
<dbReference type="GO" id="GO:0005737">
    <property type="term" value="C:cytoplasm"/>
    <property type="evidence" value="ECO:0007669"/>
    <property type="project" value="TreeGrafter"/>
</dbReference>
<dbReference type="OrthoDB" id="9332038at2759"/>